<name>A0A1H6IH94_RUMFL</name>
<feature type="transmembrane region" description="Helical" evidence="1">
    <location>
        <begin position="146"/>
        <end position="164"/>
    </location>
</feature>
<keyword evidence="1" id="KW-0472">Membrane</keyword>
<evidence type="ECO:0000313" key="3">
    <source>
        <dbReference type="Proteomes" id="UP000183190"/>
    </source>
</evidence>
<feature type="transmembrane region" description="Helical" evidence="1">
    <location>
        <begin position="195"/>
        <end position="219"/>
    </location>
</feature>
<dbReference type="InterPro" id="IPR007395">
    <property type="entry name" value="Zn_peptidase_2"/>
</dbReference>
<dbReference type="PANTHER" id="PTHR36434">
    <property type="entry name" value="MEMBRANE PROTEASE YUGP-RELATED"/>
    <property type="match status" value="1"/>
</dbReference>
<gene>
    <name evidence="2" type="ORF">SAMN02910265_00751</name>
</gene>
<keyword evidence="1" id="KW-0812">Transmembrane</keyword>
<feature type="transmembrane region" description="Helical" evidence="1">
    <location>
        <begin position="125"/>
        <end position="141"/>
    </location>
</feature>
<evidence type="ECO:0008006" key="4">
    <source>
        <dbReference type="Google" id="ProtNLM"/>
    </source>
</evidence>
<sequence>MGIIGLLIMILLPLIAQINVTTTFNKYSKVSNSRGLTADEVARRILDANGLSHVGIEHIKGSLSDHYDPRANVVRLSDSCYGNTSVAAIGVAAHECGHACQHAENYTPIVIRSKIVPATNICSRFWYFVLIIGVLLSQMAIGTTLIYVAIAMFAAVVLFQIVTLPCEFNASDRALKTLENDGILEMDEVPKAKKVLTAAAMTYVAALVASIIQLLRLLATVRRR</sequence>
<dbReference type="OrthoDB" id="9784298at2"/>
<organism evidence="2 3">
    <name type="scientific">Ruminococcus flavefaciens</name>
    <dbReference type="NCBI Taxonomy" id="1265"/>
    <lineage>
        <taxon>Bacteria</taxon>
        <taxon>Bacillati</taxon>
        <taxon>Bacillota</taxon>
        <taxon>Clostridia</taxon>
        <taxon>Eubacteriales</taxon>
        <taxon>Oscillospiraceae</taxon>
        <taxon>Ruminococcus</taxon>
    </lineage>
</organism>
<protein>
    <recommendedName>
        <fullName evidence="4">Neutral zinc metallopeptidase</fullName>
    </recommendedName>
</protein>
<dbReference type="AlphaFoldDB" id="A0A1H6IH94"/>
<evidence type="ECO:0000256" key="1">
    <source>
        <dbReference type="SAM" id="Phobius"/>
    </source>
</evidence>
<proteinExistence type="predicted"/>
<dbReference type="RefSeq" id="WP_074714557.1">
    <property type="nucleotide sequence ID" value="NZ_FNWV01000002.1"/>
</dbReference>
<dbReference type="EMBL" id="FNWV01000002">
    <property type="protein sequence ID" value="SEH45730.1"/>
    <property type="molecule type" value="Genomic_DNA"/>
</dbReference>
<dbReference type="Proteomes" id="UP000183190">
    <property type="component" value="Unassembled WGS sequence"/>
</dbReference>
<dbReference type="PANTHER" id="PTHR36434:SF1">
    <property type="entry name" value="MEMBRANE PROTEASE YUGP-RELATED"/>
    <property type="match status" value="1"/>
</dbReference>
<dbReference type="Pfam" id="PF04298">
    <property type="entry name" value="Zn_peptidase_2"/>
    <property type="match status" value="1"/>
</dbReference>
<keyword evidence="1" id="KW-1133">Transmembrane helix</keyword>
<reference evidence="2 3" key="1">
    <citation type="submission" date="2016-10" db="EMBL/GenBank/DDBJ databases">
        <authorList>
            <person name="de Groot N.N."/>
        </authorList>
    </citation>
    <scope>NUCLEOTIDE SEQUENCE [LARGE SCALE GENOMIC DNA]</scope>
    <source>
        <strain evidence="2 3">YAD2003</strain>
    </source>
</reference>
<evidence type="ECO:0000313" key="2">
    <source>
        <dbReference type="EMBL" id="SEH45730.1"/>
    </source>
</evidence>
<accession>A0A1H6IH94</accession>